<dbReference type="GO" id="GO:0032259">
    <property type="term" value="P:methylation"/>
    <property type="evidence" value="ECO:0007669"/>
    <property type="project" value="UniProtKB-KW"/>
</dbReference>
<dbReference type="AlphaFoldDB" id="A0A1X9SWG3"/>
<dbReference type="InterPro" id="IPR010017">
    <property type="entry name" value="CmoB"/>
</dbReference>
<dbReference type="NCBIfam" id="NF011650">
    <property type="entry name" value="PRK15068.1"/>
    <property type="match status" value="1"/>
</dbReference>
<dbReference type="Proteomes" id="UP000194260">
    <property type="component" value="Chromosome"/>
</dbReference>
<dbReference type="Gene3D" id="3.40.50.150">
    <property type="entry name" value="Vaccinia Virus protein VP39"/>
    <property type="match status" value="1"/>
</dbReference>
<dbReference type="RefSeq" id="WP_086297289.1">
    <property type="nucleotide sequence ID" value="NZ_CP018789.1"/>
</dbReference>
<organism evidence="3 4">
    <name type="scientific">Campylobacter porcelli</name>
    <dbReference type="NCBI Taxonomy" id="1660073"/>
    <lineage>
        <taxon>Bacteria</taxon>
        <taxon>Pseudomonadati</taxon>
        <taxon>Campylobacterota</taxon>
        <taxon>Epsilonproteobacteria</taxon>
        <taxon>Campylobacterales</taxon>
        <taxon>Campylobacteraceae</taxon>
        <taxon>Campylobacter</taxon>
    </lineage>
</organism>
<dbReference type="Pfam" id="PF08003">
    <property type="entry name" value="Methyltransf_9"/>
    <property type="match status" value="1"/>
</dbReference>
<dbReference type="KEGG" id="camy:CSUIS_0812"/>
<evidence type="ECO:0000313" key="4">
    <source>
        <dbReference type="Proteomes" id="UP000194260"/>
    </source>
</evidence>
<dbReference type="GO" id="GO:0008168">
    <property type="term" value="F:methyltransferase activity"/>
    <property type="evidence" value="ECO:0007669"/>
    <property type="project" value="UniProtKB-KW"/>
</dbReference>
<dbReference type="InterPro" id="IPR029063">
    <property type="entry name" value="SAM-dependent_MTases_sf"/>
</dbReference>
<dbReference type="STRING" id="1660073.CSUIS_0812"/>
<proteinExistence type="inferred from homology"/>
<dbReference type="NCBIfam" id="TIGR00452">
    <property type="entry name" value="tRNA 5-methoxyuridine(34)/uridine 5-oxyacetic acid(34) synthase CmoB"/>
    <property type="match status" value="1"/>
</dbReference>
<accession>A0A1X9SWG3</accession>
<reference evidence="4" key="1">
    <citation type="journal article" date="2017" name="Genome Biol. Evol.">
        <title>Comparative Genomic Analysis Identifies a Campylobacter Clade Deficient in Selenium Metabolism.</title>
        <authorList>
            <person name="Miller W.G."/>
            <person name="Yee E."/>
            <person name="Lopes B.S."/>
            <person name="Chapman M.H."/>
            <person name="Huynh S."/>
            <person name="Bono J.L."/>
            <person name="Parker C.T."/>
            <person name="Strachan N.J.C."/>
            <person name="Forbes K.J."/>
        </authorList>
    </citation>
    <scope>NUCLEOTIDE SEQUENCE [LARGE SCALE GENOMIC DNA]</scope>
    <source>
        <strain evidence="4">RM6137</strain>
    </source>
</reference>
<sequence>MNSTYNELLARISKLDNSNSKLSLDDSVRLEIPNFTKDIKDMALALKPWRKGPFHLNELFIDSEWRSFVKFNILKPHLNLKDKVVADVGCNNGYYMFKMLEFKPKSIVGFDPSELAFLQFSFINHFAKSDIKFEIAGVESLPSYGIKFDTIFCLGVLYHRSDPIKCLKELKSAMKQGGEVFIDTMYIERDDEMVLSPNGSYSKIPNISFIPSIKALQNWVKRAKFKSFEILATKDTDSFEQRKTKWIDSQSLEDFLDPNDSSKTIEGYPAPKRVYIRLT</sequence>
<dbReference type="CDD" id="cd02440">
    <property type="entry name" value="AdoMet_MTases"/>
    <property type="match status" value="1"/>
</dbReference>
<protein>
    <submittedName>
        <fullName evidence="3">tRNA (Cmo5U34)-carboxymethyltransferase</fullName>
    </submittedName>
</protein>
<dbReference type="GO" id="GO:0016765">
    <property type="term" value="F:transferase activity, transferring alkyl or aryl (other than methyl) groups"/>
    <property type="evidence" value="ECO:0007669"/>
    <property type="project" value="InterPro"/>
</dbReference>
<evidence type="ECO:0000256" key="2">
    <source>
        <dbReference type="ARBA" id="ARBA00022694"/>
    </source>
</evidence>
<evidence type="ECO:0000256" key="1">
    <source>
        <dbReference type="ARBA" id="ARBA00022679"/>
    </source>
</evidence>
<evidence type="ECO:0000313" key="3">
    <source>
        <dbReference type="EMBL" id="ARR00627.1"/>
    </source>
</evidence>
<keyword evidence="3" id="KW-0489">Methyltransferase</keyword>
<keyword evidence="2" id="KW-0819">tRNA processing</keyword>
<gene>
    <name evidence="3" type="primary">cmoB</name>
    <name evidence="3" type="ORF">CSUIS_0812</name>
</gene>
<dbReference type="SUPFAM" id="SSF53335">
    <property type="entry name" value="S-adenosyl-L-methionine-dependent methyltransferases"/>
    <property type="match status" value="1"/>
</dbReference>
<dbReference type="EMBL" id="CP018789">
    <property type="protein sequence ID" value="ARR00627.1"/>
    <property type="molecule type" value="Genomic_DNA"/>
</dbReference>
<dbReference type="InterPro" id="IPR027555">
    <property type="entry name" value="Mo5U34_MeTrfas-like"/>
</dbReference>
<keyword evidence="1 3" id="KW-0808">Transferase</keyword>
<dbReference type="HAMAP" id="MF_01590">
    <property type="entry name" value="tRNA_carboxymethyltr_CmoB"/>
    <property type="match status" value="1"/>
</dbReference>
<dbReference type="GO" id="GO:0002098">
    <property type="term" value="P:tRNA wobble uridine modification"/>
    <property type="evidence" value="ECO:0007669"/>
    <property type="project" value="InterPro"/>
</dbReference>
<name>A0A1X9SWG3_9BACT</name>